<dbReference type="Proteomes" id="UP000499080">
    <property type="component" value="Unassembled WGS sequence"/>
</dbReference>
<gene>
    <name evidence="1" type="ORF">AVEN_233713_1</name>
    <name evidence="2" type="ORF">AVEN_237517_1</name>
</gene>
<evidence type="ECO:0000313" key="2">
    <source>
        <dbReference type="EMBL" id="GBO38496.1"/>
    </source>
</evidence>
<dbReference type="AlphaFoldDB" id="A0A4Y2WN42"/>
<evidence type="ECO:0000313" key="1">
    <source>
        <dbReference type="EMBL" id="GBO38471.1"/>
    </source>
</evidence>
<sequence>MRSPSRFITGKSHNVKSSFVGQPVRSVGTVHPNTSGLCNTGLFLRHRGFLSPLAFGEFVGALVSWELWAPDTPKNPHKSCVVERAKVPHAKWPN</sequence>
<proteinExistence type="predicted"/>
<name>A0A4Y2WN42_ARAVE</name>
<reference evidence="1 3" key="1">
    <citation type="journal article" date="2019" name="Sci. Rep.">
        <title>Orb-weaving spider Araneus ventricosus genome elucidates the spidroin gene catalogue.</title>
        <authorList>
            <person name="Kono N."/>
            <person name="Nakamura H."/>
            <person name="Ohtoshi R."/>
            <person name="Moran D.A.P."/>
            <person name="Shinohara A."/>
            <person name="Yoshida Y."/>
            <person name="Fujiwara M."/>
            <person name="Mori M."/>
            <person name="Tomita M."/>
            <person name="Arakawa K."/>
        </authorList>
    </citation>
    <scope>NUCLEOTIDE SEQUENCE [LARGE SCALE GENOMIC DNA]</scope>
</reference>
<dbReference type="EMBL" id="BGPR01063245">
    <property type="protein sequence ID" value="GBO38496.1"/>
    <property type="molecule type" value="Genomic_DNA"/>
</dbReference>
<accession>A0A4Y2WN42</accession>
<organism evidence="1 3">
    <name type="scientific">Araneus ventricosus</name>
    <name type="common">Orbweaver spider</name>
    <name type="synonym">Epeira ventricosa</name>
    <dbReference type="NCBI Taxonomy" id="182803"/>
    <lineage>
        <taxon>Eukaryota</taxon>
        <taxon>Metazoa</taxon>
        <taxon>Ecdysozoa</taxon>
        <taxon>Arthropoda</taxon>
        <taxon>Chelicerata</taxon>
        <taxon>Arachnida</taxon>
        <taxon>Araneae</taxon>
        <taxon>Araneomorphae</taxon>
        <taxon>Entelegynae</taxon>
        <taxon>Araneoidea</taxon>
        <taxon>Araneidae</taxon>
        <taxon>Araneus</taxon>
    </lineage>
</organism>
<evidence type="ECO:0000313" key="3">
    <source>
        <dbReference type="Proteomes" id="UP000499080"/>
    </source>
</evidence>
<dbReference type="EMBL" id="BGPR01063212">
    <property type="protein sequence ID" value="GBO38471.1"/>
    <property type="molecule type" value="Genomic_DNA"/>
</dbReference>
<keyword evidence="3" id="KW-1185">Reference proteome</keyword>
<comment type="caution">
    <text evidence="1">The sequence shown here is derived from an EMBL/GenBank/DDBJ whole genome shotgun (WGS) entry which is preliminary data.</text>
</comment>
<protein>
    <submittedName>
        <fullName evidence="1">Uncharacterized protein</fullName>
    </submittedName>
</protein>